<feature type="transmembrane region" description="Helical" evidence="1">
    <location>
        <begin position="53"/>
        <end position="75"/>
    </location>
</feature>
<dbReference type="Proteomes" id="UP000233551">
    <property type="component" value="Unassembled WGS sequence"/>
</dbReference>
<sequence length="131" mass="15162">MNAWTKSLNRSRYEERLVLDESDEVDELEEELGHMPVKNEEMRHIIPQTPMRTAVRTLFVTVQLALLVVIGLRYWKRKTVPAGRSLIRSPRDEKTVELEELLEDDDELVVVEAVVLVPVVVDFGIANFFDD</sequence>
<keyword evidence="3" id="KW-1185">Reference proteome</keyword>
<organism evidence="2 3">
    <name type="scientific">Punica granatum</name>
    <name type="common">Pomegranate</name>
    <dbReference type="NCBI Taxonomy" id="22663"/>
    <lineage>
        <taxon>Eukaryota</taxon>
        <taxon>Viridiplantae</taxon>
        <taxon>Streptophyta</taxon>
        <taxon>Embryophyta</taxon>
        <taxon>Tracheophyta</taxon>
        <taxon>Spermatophyta</taxon>
        <taxon>Magnoliopsida</taxon>
        <taxon>eudicotyledons</taxon>
        <taxon>Gunneridae</taxon>
        <taxon>Pentapetalae</taxon>
        <taxon>rosids</taxon>
        <taxon>malvids</taxon>
        <taxon>Myrtales</taxon>
        <taxon>Lythraceae</taxon>
        <taxon>Punica</taxon>
    </lineage>
</organism>
<evidence type="ECO:0000313" key="3">
    <source>
        <dbReference type="Proteomes" id="UP000233551"/>
    </source>
</evidence>
<keyword evidence="1" id="KW-0812">Transmembrane</keyword>
<accession>A0A2I0KKV2</accession>
<keyword evidence="1" id="KW-1133">Transmembrane helix</keyword>
<dbReference type="AlphaFoldDB" id="A0A2I0KKV2"/>
<protein>
    <recommendedName>
        <fullName evidence="4">Transmembrane protein</fullName>
    </recommendedName>
</protein>
<keyword evidence="1" id="KW-0472">Membrane</keyword>
<evidence type="ECO:0000313" key="2">
    <source>
        <dbReference type="EMBL" id="PKI68813.1"/>
    </source>
</evidence>
<evidence type="ECO:0000256" key="1">
    <source>
        <dbReference type="SAM" id="Phobius"/>
    </source>
</evidence>
<evidence type="ECO:0008006" key="4">
    <source>
        <dbReference type="Google" id="ProtNLM"/>
    </source>
</evidence>
<gene>
    <name evidence="2" type="ORF">CRG98_010870</name>
</gene>
<dbReference type="EMBL" id="PGOL01000542">
    <property type="protein sequence ID" value="PKI68813.1"/>
    <property type="molecule type" value="Genomic_DNA"/>
</dbReference>
<comment type="caution">
    <text evidence="2">The sequence shown here is derived from an EMBL/GenBank/DDBJ whole genome shotgun (WGS) entry which is preliminary data.</text>
</comment>
<proteinExistence type="predicted"/>
<name>A0A2I0KKV2_PUNGR</name>
<reference evidence="2 3" key="1">
    <citation type="submission" date="2017-11" db="EMBL/GenBank/DDBJ databases">
        <title>De-novo sequencing of pomegranate (Punica granatum L.) genome.</title>
        <authorList>
            <person name="Akparov Z."/>
            <person name="Amiraslanov A."/>
            <person name="Hajiyeva S."/>
            <person name="Abbasov M."/>
            <person name="Kaur K."/>
            <person name="Hamwieh A."/>
            <person name="Solovyev V."/>
            <person name="Salamov A."/>
            <person name="Braich B."/>
            <person name="Kosarev P."/>
            <person name="Mahmoud A."/>
            <person name="Hajiyev E."/>
            <person name="Babayeva S."/>
            <person name="Izzatullayeva V."/>
            <person name="Mammadov A."/>
            <person name="Mammadov A."/>
            <person name="Sharifova S."/>
            <person name="Ojaghi J."/>
            <person name="Eynullazada K."/>
            <person name="Bayramov B."/>
            <person name="Abdulazimova A."/>
            <person name="Shahmuradov I."/>
        </authorList>
    </citation>
    <scope>NUCLEOTIDE SEQUENCE [LARGE SCALE GENOMIC DNA]</scope>
    <source>
        <strain evidence="3">cv. AG2017</strain>
        <tissue evidence="2">Leaf</tissue>
    </source>
</reference>